<name>A0A1J9SJ45_9PEZI</name>
<dbReference type="AlphaFoldDB" id="A0A1J9SJ45"/>
<dbReference type="Proteomes" id="UP000183809">
    <property type="component" value="Unassembled WGS sequence"/>
</dbReference>
<dbReference type="PANTHER" id="PTHR37542">
    <property type="entry name" value="HELO DOMAIN-CONTAINING PROTEIN-RELATED"/>
    <property type="match status" value="1"/>
</dbReference>
<evidence type="ECO:0000313" key="3">
    <source>
        <dbReference type="Proteomes" id="UP000183809"/>
    </source>
</evidence>
<dbReference type="GeneID" id="31010199"/>
<evidence type="ECO:0000313" key="2">
    <source>
        <dbReference type="EMBL" id="OJD40375.1"/>
    </source>
</evidence>
<keyword evidence="3" id="KW-1185">Reference proteome</keyword>
<accession>A0A1J9SJ45</accession>
<reference evidence="2 3" key="1">
    <citation type="submission" date="2016-10" db="EMBL/GenBank/DDBJ databases">
        <title>Proteomics and genomics reveal pathogen-plant mechanisms compatible with a hemibiotrophic lifestyle of Diplodia corticola.</title>
        <authorList>
            <person name="Fernandes I."/>
            <person name="De Jonge R."/>
            <person name="Van De Peer Y."/>
            <person name="Devreese B."/>
            <person name="Alves A."/>
            <person name="Esteves A.C."/>
        </authorList>
    </citation>
    <scope>NUCLEOTIDE SEQUENCE [LARGE SCALE GENOMIC DNA]</scope>
    <source>
        <strain evidence="2 3">CBS 112549</strain>
    </source>
</reference>
<proteinExistence type="predicted"/>
<dbReference type="InterPro" id="IPR011009">
    <property type="entry name" value="Kinase-like_dom_sf"/>
</dbReference>
<dbReference type="OrthoDB" id="1911848at2759"/>
<dbReference type="STRING" id="236234.A0A1J9SJ45"/>
<dbReference type="RefSeq" id="XP_020135218.1">
    <property type="nucleotide sequence ID" value="XM_020269940.1"/>
</dbReference>
<keyword evidence="2" id="KW-0418">Kinase</keyword>
<evidence type="ECO:0000256" key="1">
    <source>
        <dbReference type="SAM" id="MobiDB-lite"/>
    </source>
</evidence>
<dbReference type="SUPFAM" id="SSF56112">
    <property type="entry name" value="Protein kinase-like (PK-like)"/>
    <property type="match status" value="1"/>
</dbReference>
<organism evidence="2 3">
    <name type="scientific">Diplodia corticola</name>
    <dbReference type="NCBI Taxonomy" id="236234"/>
    <lineage>
        <taxon>Eukaryota</taxon>
        <taxon>Fungi</taxon>
        <taxon>Dikarya</taxon>
        <taxon>Ascomycota</taxon>
        <taxon>Pezizomycotina</taxon>
        <taxon>Dothideomycetes</taxon>
        <taxon>Dothideomycetes incertae sedis</taxon>
        <taxon>Botryosphaeriales</taxon>
        <taxon>Botryosphaeriaceae</taxon>
        <taxon>Diplodia</taxon>
    </lineage>
</organism>
<dbReference type="GO" id="GO:0016301">
    <property type="term" value="F:kinase activity"/>
    <property type="evidence" value="ECO:0007669"/>
    <property type="project" value="UniProtKB-KW"/>
</dbReference>
<gene>
    <name evidence="2" type="ORF">BKCO1_1000532</name>
</gene>
<dbReference type="EMBL" id="MNUE01000001">
    <property type="protein sequence ID" value="OJD40375.1"/>
    <property type="molecule type" value="Genomic_DNA"/>
</dbReference>
<protein>
    <submittedName>
        <fullName evidence="2">Protein kinase-like</fullName>
    </submittedName>
</protein>
<dbReference type="PANTHER" id="PTHR37542:SF3">
    <property type="entry name" value="PRION-INHIBITION AND PROPAGATION HELO DOMAIN-CONTAINING PROTEIN"/>
    <property type="match status" value="1"/>
</dbReference>
<keyword evidence="2" id="KW-0808">Transferase</keyword>
<comment type="caution">
    <text evidence="2">The sequence shown here is derived from an EMBL/GenBank/DDBJ whole genome shotgun (WGS) entry which is preliminary data.</text>
</comment>
<feature type="region of interest" description="Disordered" evidence="1">
    <location>
        <begin position="107"/>
        <end position="131"/>
    </location>
</feature>
<feature type="compositionally biased region" description="Low complexity" evidence="1">
    <location>
        <begin position="107"/>
        <end position="130"/>
    </location>
</feature>
<dbReference type="Gene3D" id="1.10.510.10">
    <property type="entry name" value="Transferase(Phosphotransferase) domain 1"/>
    <property type="match status" value="1"/>
</dbReference>
<sequence length="475" mass="54552">MVDPLGIPALTIAVLDQLWRIGRATSDLIADFREFDSDTQKLESKINDENNRTRTLRCLLFQPLPIYENNTLFERFDDGVQNQIQIMFEQLLGVVDEAFQLLSRRQAAAATTPSPNAPPSQTRSTSSLSLSRHKSLQRWRWTLMDRKRIEAIIENFGELNGRIHENVKLWCLGTSIGVDLQHLRRLESDVYAREIGFDMDARLQLSATAASSAEADLELRDADLVQEIQRTHPVEDKFAVLEWNGEALLVEYRSYAPEATMFTPLDSRTRALVEKLARLLHQPKETIFRTPSCRGWVHESFRSDNILFFPDQEQSGDSCKDGIPSRLDWSQPWLLGFEFSRPETFFSNGEEDSCIEREIYRHPDRQGKPAVPFNKLHDIYALGVVLLEIGLWQPAITICKDQLRRTRDPLTIHQLLVRRAEKYLGQKTGPKYRKAVLDCLRGDFGVTEDSKEDLKLQQVFRLQVVEVLERAAGSI</sequence>